<dbReference type="InterPro" id="IPR005119">
    <property type="entry name" value="LysR_subst-bd"/>
</dbReference>
<keyword evidence="3 6" id="KW-0238">DNA-binding</keyword>
<protein>
    <submittedName>
        <fullName evidence="6">DNA-binding transcriptional regulator, LysR family</fullName>
    </submittedName>
</protein>
<dbReference type="GO" id="GO:0003677">
    <property type="term" value="F:DNA binding"/>
    <property type="evidence" value="ECO:0007669"/>
    <property type="project" value="UniProtKB-KW"/>
</dbReference>
<dbReference type="EMBL" id="FOLX01000001">
    <property type="protein sequence ID" value="SFC54111.1"/>
    <property type="molecule type" value="Genomic_DNA"/>
</dbReference>
<accession>A0A1I1K0T7</accession>
<dbReference type="PANTHER" id="PTHR30118:SF6">
    <property type="entry name" value="HTH-TYPE TRANSCRIPTIONAL REGULATOR LEUO"/>
    <property type="match status" value="1"/>
</dbReference>
<dbReference type="CDD" id="cd08417">
    <property type="entry name" value="PBP2_Nitroaromatics_like"/>
    <property type="match status" value="1"/>
</dbReference>
<dbReference type="InterPro" id="IPR036390">
    <property type="entry name" value="WH_DNA-bd_sf"/>
</dbReference>
<evidence type="ECO:0000256" key="3">
    <source>
        <dbReference type="ARBA" id="ARBA00023125"/>
    </source>
</evidence>
<dbReference type="PRINTS" id="PR00039">
    <property type="entry name" value="HTHLYSR"/>
</dbReference>
<feature type="domain" description="HTH lysR-type" evidence="5">
    <location>
        <begin position="8"/>
        <end position="65"/>
    </location>
</feature>
<dbReference type="PANTHER" id="PTHR30118">
    <property type="entry name" value="HTH-TYPE TRANSCRIPTIONAL REGULATOR LEUO-RELATED"/>
    <property type="match status" value="1"/>
</dbReference>
<keyword evidence="4" id="KW-0804">Transcription</keyword>
<dbReference type="Proteomes" id="UP000231644">
    <property type="component" value="Unassembled WGS sequence"/>
</dbReference>
<proteinExistence type="inferred from homology"/>
<dbReference type="Pfam" id="PF00126">
    <property type="entry name" value="HTH_1"/>
    <property type="match status" value="1"/>
</dbReference>
<dbReference type="Gene3D" id="1.10.10.10">
    <property type="entry name" value="Winged helix-like DNA-binding domain superfamily/Winged helix DNA-binding domain"/>
    <property type="match status" value="1"/>
</dbReference>
<evidence type="ECO:0000259" key="5">
    <source>
        <dbReference type="PROSITE" id="PS50931"/>
    </source>
</evidence>
<dbReference type="InterPro" id="IPR036388">
    <property type="entry name" value="WH-like_DNA-bd_sf"/>
</dbReference>
<reference evidence="6 7" key="1">
    <citation type="submission" date="2016-10" db="EMBL/GenBank/DDBJ databases">
        <authorList>
            <person name="de Groot N.N."/>
        </authorList>
    </citation>
    <scope>NUCLEOTIDE SEQUENCE [LARGE SCALE GENOMIC DNA]</scope>
    <source>
        <strain evidence="6 7">DSM 29619</strain>
    </source>
</reference>
<dbReference type="InterPro" id="IPR037402">
    <property type="entry name" value="YidZ_PBP2"/>
</dbReference>
<evidence type="ECO:0000313" key="6">
    <source>
        <dbReference type="EMBL" id="SFC54111.1"/>
    </source>
</evidence>
<dbReference type="InterPro" id="IPR050389">
    <property type="entry name" value="LysR-type_TF"/>
</dbReference>
<dbReference type="AlphaFoldDB" id="A0A1I1K0T7"/>
<dbReference type="GO" id="GO:0003700">
    <property type="term" value="F:DNA-binding transcription factor activity"/>
    <property type="evidence" value="ECO:0007669"/>
    <property type="project" value="InterPro"/>
</dbReference>
<dbReference type="RefSeq" id="WP_170848722.1">
    <property type="nucleotide sequence ID" value="NZ_FNZG01000003.1"/>
</dbReference>
<organism evidence="6 7">
    <name type="scientific">Pseudooceanicola nitratireducens</name>
    <dbReference type="NCBI Taxonomy" id="517719"/>
    <lineage>
        <taxon>Bacteria</taxon>
        <taxon>Pseudomonadati</taxon>
        <taxon>Pseudomonadota</taxon>
        <taxon>Alphaproteobacteria</taxon>
        <taxon>Rhodobacterales</taxon>
        <taxon>Paracoccaceae</taxon>
        <taxon>Pseudooceanicola</taxon>
    </lineage>
</organism>
<evidence type="ECO:0000256" key="1">
    <source>
        <dbReference type="ARBA" id="ARBA00009437"/>
    </source>
</evidence>
<dbReference type="SUPFAM" id="SSF46785">
    <property type="entry name" value="Winged helix' DNA-binding domain"/>
    <property type="match status" value="1"/>
</dbReference>
<dbReference type="InterPro" id="IPR000847">
    <property type="entry name" value="LysR_HTH_N"/>
</dbReference>
<evidence type="ECO:0000256" key="2">
    <source>
        <dbReference type="ARBA" id="ARBA00023015"/>
    </source>
</evidence>
<comment type="similarity">
    <text evidence="1">Belongs to the LysR transcriptional regulatory family.</text>
</comment>
<keyword evidence="2" id="KW-0805">Transcription regulation</keyword>
<evidence type="ECO:0000313" key="7">
    <source>
        <dbReference type="Proteomes" id="UP000231644"/>
    </source>
</evidence>
<keyword evidence="7" id="KW-1185">Reference proteome</keyword>
<dbReference type="Gene3D" id="3.40.190.10">
    <property type="entry name" value="Periplasmic binding protein-like II"/>
    <property type="match status" value="2"/>
</dbReference>
<dbReference type="STRING" id="517719.SAMN05421762_1277"/>
<sequence length="303" mass="33600">MSRDPFTLDFSALRTLRAVHVHGSFSRAADQLGLTQPTVSYTIARLREVFEDELFVRQGAGIVPTERCTEIVVQAVDLTDRFEALITPCDFDPATARADIVISCNLYERIVILPRVIHRARQEARGLRLRIIPSTVYGRDQLTRSESDILIGPIAIKDEGYYRRGLLQEGYSCVMDPANPLARNPLDMKVYVEVPQIVVNYGGNFRSRFLVMLDAQGHSLNTVIEVPSPADIPDLLRGTDLIATVPTRVAQHFGAAVAAVPCPVPAQISIAMHWTARTHRSGPHRWIRDLIAQAAAEVVEAEA</sequence>
<dbReference type="SUPFAM" id="SSF53850">
    <property type="entry name" value="Periplasmic binding protein-like II"/>
    <property type="match status" value="1"/>
</dbReference>
<dbReference type="PROSITE" id="PS50931">
    <property type="entry name" value="HTH_LYSR"/>
    <property type="match status" value="1"/>
</dbReference>
<name>A0A1I1K0T7_9RHOB</name>
<dbReference type="Pfam" id="PF03466">
    <property type="entry name" value="LysR_substrate"/>
    <property type="match status" value="1"/>
</dbReference>
<gene>
    <name evidence="6" type="ORF">SAMN05421762_1277</name>
</gene>
<evidence type="ECO:0000256" key="4">
    <source>
        <dbReference type="ARBA" id="ARBA00023163"/>
    </source>
</evidence>